<feature type="domain" description="SnoaL-like" evidence="1">
    <location>
        <begin position="6"/>
        <end position="132"/>
    </location>
</feature>
<name>A0ABS7AI12_9PROT</name>
<dbReference type="InterPro" id="IPR032710">
    <property type="entry name" value="NTF2-like_dom_sf"/>
</dbReference>
<evidence type="ECO:0000313" key="2">
    <source>
        <dbReference type="EMBL" id="MBW6401357.1"/>
    </source>
</evidence>
<dbReference type="Proteomes" id="UP001196565">
    <property type="component" value="Unassembled WGS sequence"/>
</dbReference>
<dbReference type="InterPro" id="IPR037401">
    <property type="entry name" value="SnoaL-like"/>
</dbReference>
<dbReference type="SUPFAM" id="SSF54427">
    <property type="entry name" value="NTF2-like"/>
    <property type="match status" value="1"/>
</dbReference>
<organism evidence="2 3">
    <name type="scientific">Roseomonas alba</name>
    <dbReference type="NCBI Taxonomy" id="2846776"/>
    <lineage>
        <taxon>Bacteria</taxon>
        <taxon>Pseudomonadati</taxon>
        <taxon>Pseudomonadota</taxon>
        <taxon>Alphaproteobacteria</taxon>
        <taxon>Acetobacterales</taxon>
        <taxon>Roseomonadaceae</taxon>
        <taxon>Roseomonas</taxon>
    </lineage>
</organism>
<evidence type="ECO:0000259" key="1">
    <source>
        <dbReference type="Pfam" id="PF13577"/>
    </source>
</evidence>
<dbReference type="CDD" id="cd00531">
    <property type="entry name" value="NTF2_like"/>
    <property type="match status" value="1"/>
</dbReference>
<dbReference type="Pfam" id="PF13577">
    <property type="entry name" value="SnoaL_4"/>
    <property type="match status" value="1"/>
</dbReference>
<proteinExistence type="predicted"/>
<keyword evidence="3" id="KW-1185">Reference proteome</keyword>
<comment type="caution">
    <text evidence="2">The sequence shown here is derived from an EMBL/GenBank/DDBJ whole genome shotgun (WGS) entry which is preliminary data.</text>
</comment>
<dbReference type="RefSeq" id="WP_219765970.1">
    <property type="nucleotide sequence ID" value="NZ_JAHYBZ010000011.1"/>
</dbReference>
<protein>
    <submittedName>
        <fullName evidence="2">Nuclear transport factor 2 family protein</fullName>
    </submittedName>
</protein>
<accession>A0ABS7AI12</accession>
<dbReference type="EMBL" id="JAHYBZ010000011">
    <property type="protein sequence ID" value="MBW6401357.1"/>
    <property type="molecule type" value="Genomic_DNA"/>
</dbReference>
<reference evidence="2 3" key="1">
    <citation type="submission" date="2021-07" db="EMBL/GenBank/DDBJ databases">
        <authorList>
            <person name="So Y."/>
        </authorList>
    </citation>
    <scope>NUCLEOTIDE SEQUENCE [LARGE SCALE GENOMIC DNA]</scope>
    <source>
        <strain evidence="2 3">HJA6</strain>
    </source>
</reference>
<sequence>MAIDELRIRQELEMLNIAFWRDVDSDWGRNAHEFFTEDGVYTTSHKARQGHEAIKGFYSERESRGDRVARHLIHNFHVIVHDENHATAEWTMCLYAEDGKPPLMSEPPILIGAVTDECVRGADGKWRYASRTTKPLFKGSRPTSG</sequence>
<gene>
    <name evidence="2" type="ORF">KPL78_26120</name>
</gene>
<evidence type="ECO:0000313" key="3">
    <source>
        <dbReference type="Proteomes" id="UP001196565"/>
    </source>
</evidence>
<dbReference type="Gene3D" id="3.10.450.50">
    <property type="match status" value="1"/>
</dbReference>